<keyword evidence="2" id="KW-1185">Reference proteome</keyword>
<gene>
    <name evidence="1" type="ORF">NCTC12227_01593</name>
</gene>
<name>A0A448UD72_9NEIS</name>
<organism evidence="1 2">
    <name type="scientific">Neisseria animaloris</name>
    <dbReference type="NCBI Taxonomy" id="326522"/>
    <lineage>
        <taxon>Bacteria</taxon>
        <taxon>Pseudomonadati</taxon>
        <taxon>Pseudomonadota</taxon>
        <taxon>Betaproteobacteria</taxon>
        <taxon>Neisseriales</taxon>
        <taxon>Neisseriaceae</taxon>
        <taxon>Neisseria</taxon>
    </lineage>
</organism>
<dbReference type="EMBL" id="LR134516">
    <property type="protein sequence ID" value="VEJ21833.1"/>
    <property type="molecule type" value="Genomic_DNA"/>
</dbReference>
<dbReference type="AlphaFoldDB" id="A0A448UD72"/>
<accession>A0A448UD72</accession>
<dbReference type="Proteomes" id="UP000268229">
    <property type="component" value="Chromosome"/>
</dbReference>
<proteinExistence type="predicted"/>
<evidence type="ECO:0000313" key="2">
    <source>
        <dbReference type="Proteomes" id="UP000268229"/>
    </source>
</evidence>
<protein>
    <submittedName>
        <fullName evidence="1">Uncharacterized protein</fullName>
    </submittedName>
</protein>
<dbReference type="KEGG" id="nani:NCTC12227_01593"/>
<sequence>MNATFHAEMVSNVGKMGIGTPILMQQSCRNRLILTTIMLLKRSCSVFRGRLNVSDSLFALMKMFVNFFGQCGADAFDLCQVFYAGCRYAAQAAEAGEQGLAAFGTYAGDFAE</sequence>
<reference evidence="1 2" key="1">
    <citation type="submission" date="2018-12" db="EMBL/GenBank/DDBJ databases">
        <authorList>
            <consortium name="Pathogen Informatics"/>
        </authorList>
    </citation>
    <scope>NUCLEOTIDE SEQUENCE [LARGE SCALE GENOMIC DNA]</scope>
    <source>
        <strain evidence="1 2">NCTC12227</strain>
    </source>
</reference>
<evidence type="ECO:0000313" key="1">
    <source>
        <dbReference type="EMBL" id="VEJ21833.1"/>
    </source>
</evidence>